<dbReference type="InterPro" id="IPR056653">
    <property type="entry name" value="DUF7751"/>
</dbReference>
<dbReference type="Pfam" id="PF00004">
    <property type="entry name" value="AAA"/>
    <property type="match status" value="1"/>
</dbReference>
<keyword evidence="3" id="KW-0472">Membrane</keyword>
<dbReference type="InterPro" id="IPR051701">
    <property type="entry name" value="Mito_OM_Translocase_MSP1"/>
</dbReference>
<dbReference type="Gene3D" id="1.10.8.60">
    <property type="match status" value="1"/>
</dbReference>
<feature type="compositionally biased region" description="Polar residues" evidence="6">
    <location>
        <begin position="1"/>
        <end position="26"/>
    </location>
</feature>
<keyword evidence="2" id="KW-0547">Nucleotide-binding</keyword>
<keyword evidence="4" id="KW-0067">ATP-binding</keyword>
<reference evidence="8 9" key="1">
    <citation type="journal article" date="2019" name="Genome Biol. Evol.">
        <title>Insights into the evolution of the New World diploid cottons (Gossypium, subgenus Houzingenia) based on genome sequencing.</title>
        <authorList>
            <person name="Grover C.E."/>
            <person name="Arick M.A. 2nd"/>
            <person name="Thrash A."/>
            <person name="Conover J.L."/>
            <person name="Sanders W.S."/>
            <person name="Peterson D.G."/>
            <person name="Frelichowski J.E."/>
            <person name="Scheffler J.A."/>
            <person name="Scheffler B.E."/>
            <person name="Wendel J.F."/>
        </authorList>
    </citation>
    <scope>NUCLEOTIDE SEQUENCE [LARGE SCALE GENOMIC DNA]</scope>
    <source>
        <strain evidence="8">1</strain>
        <tissue evidence="8">Leaf</tissue>
    </source>
</reference>
<evidence type="ECO:0000256" key="5">
    <source>
        <dbReference type="ARBA" id="ARBA00023128"/>
    </source>
</evidence>
<dbReference type="SUPFAM" id="SSF52540">
    <property type="entry name" value="P-loop containing nucleoside triphosphate hydrolases"/>
    <property type="match status" value="1"/>
</dbReference>
<dbReference type="AlphaFoldDB" id="A0A7J9LTL7"/>
<evidence type="ECO:0000313" key="9">
    <source>
        <dbReference type="Proteomes" id="UP000593576"/>
    </source>
</evidence>
<dbReference type="InterPro" id="IPR003593">
    <property type="entry name" value="AAA+_ATPase"/>
</dbReference>
<protein>
    <recommendedName>
        <fullName evidence="7">AAA+ ATPase domain-containing protein</fullName>
    </recommendedName>
</protein>
<keyword evidence="9" id="KW-1185">Reference proteome</keyword>
<feature type="region of interest" description="Disordered" evidence="6">
    <location>
        <begin position="1"/>
        <end position="59"/>
    </location>
</feature>
<evidence type="ECO:0000256" key="2">
    <source>
        <dbReference type="ARBA" id="ARBA00022741"/>
    </source>
</evidence>
<evidence type="ECO:0000259" key="7">
    <source>
        <dbReference type="SMART" id="SM00382"/>
    </source>
</evidence>
<dbReference type="SMART" id="SM00382">
    <property type="entry name" value="AAA"/>
    <property type="match status" value="1"/>
</dbReference>
<name>A0A7J9LTL7_GOSSC</name>
<feature type="region of interest" description="Disordered" evidence="6">
    <location>
        <begin position="268"/>
        <end position="298"/>
    </location>
</feature>
<keyword evidence="5" id="KW-0496">Mitochondrion</keyword>
<dbReference type="InterPro" id="IPR003959">
    <property type="entry name" value="ATPase_AAA_core"/>
</dbReference>
<dbReference type="InterPro" id="IPR041569">
    <property type="entry name" value="AAA_lid_3"/>
</dbReference>
<feature type="compositionally biased region" description="Basic and acidic residues" evidence="6">
    <location>
        <begin position="31"/>
        <end position="45"/>
    </location>
</feature>
<evidence type="ECO:0000256" key="3">
    <source>
        <dbReference type="ARBA" id="ARBA00022787"/>
    </source>
</evidence>
<keyword evidence="3" id="KW-1000">Mitochondrion outer membrane</keyword>
<dbReference type="GO" id="GO:0016887">
    <property type="term" value="F:ATP hydrolysis activity"/>
    <property type="evidence" value="ECO:0007669"/>
    <property type="project" value="InterPro"/>
</dbReference>
<dbReference type="Pfam" id="PF17862">
    <property type="entry name" value="AAA_lid_3"/>
    <property type="match status" value="1"/>
</dbReference>
<dbReference type="GO" id="GO:0005524">
    <property type="term" value="F:ATP binding"/>
    <property type="evidence" value="ECO:0007669"/>
    <property type="project" value="UniProtKB-KW"/>
</dbReference>
<dbReference type="Proteomes" id="UP000593576">
    <property type="component" value="Unassembled WGS sequence"/>
</dbReference>
<dbReference type="GO" id="GO:0005741">
    <property type="term" value="C:mitochondrial outer membrane"/>
    <property type="evidence" value="ECO:0007669"/>
    <property type="project" value="UniProtKB-SubCell"/>
</dbReference>
<dbReference type="Pfam" id="PF24933">
    <property type="entry name" value="DUF7751"/>
    <property type="match status" value="1"/>
</dbReference>
<dbReference type="PANTHER" id="PTHR45644:SF73">
    <property type="entry name" value="AAA-TYPE ATPASE FAMILY PROTEIN"/>
    <property type="match status" value="1"/>
</dbReference>
<comment type="subcellular location">
    <subcellularLocation>
        <location evidence="1">Mitochondrion outer membrane</location>
        <topology evidence="1">Single-pass membrane protein</topology>
    </subcellularLocation>
</comment>
<dbReference type="OrthoDB" id="10254455at2759"/>
<gene>
    <name evidence="8" type="ORF">Goshw_002971</name>
</gene>
<feature type="domain" description="AAA+ ATPase" evidence="7">
    <location>
        <begin position="931"/>
        <end position="1068"/>
    </location>
</feature>
<dbReference type="Gene3D" id="3.40.50.300">
    <property type="entry name" value="P-loop containing nucleotide triphosphate hydrolases"/>
    <property type="match status" value="1"/>
</dbReference>
<proteinExistence type="predicted"/>
<dbReference type="CDD" id="cd19520">
    <property type="entry name" value="RecA-like_ATAD1"/>
    <property type="match status" value="1"/>
</dbReference>
<dbReference type="PANTHER" id="PTHR45644">
    <property type="entry name" value="AAA ATPASE, PUTATIVE (AFU_ORTHOLOGUE AFUA_2G12920)-RELATED-RELATED"/>
    <property type="match status" value="1"/>
</dbReference>
<dbReference type="InterPro" id="IPR003960">
    <property type="entry name" value="ATPase_AAA_CS"/>
</dbReference>
<feature type="compositionally biased region" description="Polar residues" evidence="6">
    <location>
        <begin position="271"/>
        <end position="283"/>
    </location>
</feature>
<comment type="caution">
    <text evidence="8">The sequence shown here is derived from an EMBL/GenBank/DDBJ whole genome shotgun (WGS) entry which is preliminary data.</text>
</comment>
<evidence type="ECO:0000256" key="4">
    <source>
        <dbReference type="ARBA" id="ARBA00022840"/>
    </source>
</evidence>
<dbReference type="EMBL" id="JABFAF010000008">
    <property type="protein sequence ID" value="MBA0861957.1"/>
    <property type="molecule type" value="Genomic_DNA"/>
</dbReference>
<organism evidence="8 9">
    <name type="scientific">Gossypium schwendimanii</name>
    <name type="common">Cotton</name>
    <dbReference type="NCBI Taxonomy" id="34291"/>
    <lineage>
        <taxon>Eukaryota</taxon>
        <taxon>Viridiplantae</taxon>
        <taxon>Streptophyta</taxon>
        <taxon>Embryophyta</taxon>
        <taxon>Tracheophyta</taxon>
        <taxon>Spermatophyta</taxon>
        <taxon>Magnoliopsida</taxon>
        <taxon>eudicotyledons</taxon>
        <taxon>Gunneridae</taxon>
        <taxon>Pentapetalae</taxon>
        <taxon>rosids</taxon>
        <taxon>malvids</taxon>
        <taxon>Malvales</taxon>
        <taxon>Malvaceae</taxon>
        <taxon>Malvoideae</taxon>
        <taxon>Gossypium</taxon>
    </lineage>
</organism>
<evidence type="ECO:0000313" key="8">
    <source>
        <dbReference type="EMBL" id="MBA0861957.1"/>
    </source>
</evidence>
<feature type="non-terminal residue" evidence="8">
    <location>
        <position position="1199"/>
    </location>
</feature>
<dbReference type="PROSITE" id="PS00674">
    <property type="entry name" value="AAA"/>
    <property type="match status" value="1"/>
</dbReference>
<dbReference type="FunFam" id="3.40.50.300:FF:000416">
    <property type="entry name" value="p-loop nucleoside triphosphate hydrolase superfamily protein"/>
    <property type="match status" value="1"/>
</dbReference>
<accession>A0A7J9LTL7</accession>
<sequence length="1199" mass="130112">ASELASSPSNGATGSGSVKESGSDSPVTELRSFDLRVSDMAKADDGSVPTDKSAGADVENVSLVSPGTLVGEAAVDAEKAKGLSGRVKKKPAKSGSKVPWGKLLSQHSQTSILDVLRTLPNNVYVQECTIKSQNPHLVMCGTPFTAGQNRQCNLCLKDSNISNILCKVKHIESNGTSIALLEVTGGKGAVQQLTSDNLDAPGIPSVSTLEAQTAPIKGIIEARSRDSSAVNGAATILTSLSTKKNPEMSNLPSGCNMLDDCVPEVDMKDNAGNSDPATASARQKTVAPDATNENPNLDRLGLDDSMDAGNMKIPGAGYPLRPLLRILAGTPSTDFDFTGSIAKILDEQREIRKMLKEFDPPTTSISAKRQAFKDALQEGILSPDNIDISFENFPYFLSNTTKNVLIASTYVHLKCNKFAKYASDLPTMSPRILLSGPAGSEIYQETLAKALAKHFGARLLVVDSLLLPGGSTSKEAVSLKETSRAERASIYAKRAVQAAVSQQKRATSSVEADITGASSLHVLPKQEKSAGMMVSMCDFSRDILLMYSRGIKMEGLGWPSIWLDAGAPDFLEGPTIGVRGKVVLAFEENGSSKIGVRFDRSIPEGNDLGGLCEEDHGFFCTASSLRLEPGGDDVDKPVNEIFEVAFNESKSNPLILFVKDIEKSMAGNTDVYTSLKSKLENLPANVVVIGSHAQMDNRKEKSHPGSLLFTKFGANQTALLDLAFPDNFGRLHDRSKETPKTMKQVTRLFPNKVTIQLPQDEALLLDWKQQLDRDSETLKAQSNIVSLRSVLNRSGLDCPDLESLSIKDQSLANESVEKVVGWALSHHFMHSSEALVKDAKLIISAESIKYGLSILQGIQSESKSLKKSLKDVVTENEFEKKLLGDVIPPSDIGVSFDDIGALENVKDTLKELVMLPLQRPDLFCKGQLTKPCKGILLFGPPGTGKTMLAKAVATEAGANFINISMSSITSKWFGEGEKYVKAVFSLASKIAPSVIFVDEVDSMLGRRENPGEHEAMRKMKNEFMVNWDGLRTKDRERVLVLAATNRPFDLDEAVIRRLPRRLMVNLPDAPNREKILRVILAKEELSSNVDLEVIANMTEGYSGSDLKNLCVTAAHCPIREILDKEKKERASAVAEDRPAPSLYSSADIRSLKMDDFKYAHEQVCASVSSESTNMNELLQWNELYGEGGSRKKKPLSYFM</sequence>
<evidence type="ECO:0000256" key="6">
    <source>
        <dbReference type="SAM" id="MobiDB-lite"/>
    </source>
</evidence>
<evidence type="ECO:0000256" key="1">
    <source>
        <dbReference type="ARBA" id="ARBA00004572"/>
    </source>
</evidence>
<dbReference type="InterPro" id="IPR027417">
    <property type="entry name" value="P-loop_NTPase"/>
</dbReference>